<dbReference type="EC" id="2.3.2.27" evidence="8"/>
<dbReference type="GO" id="GO:0005737">
    <property type="term" value="C:cytoplasm"/>
    <property type="evidence" value="ECO:0007669"/>
    <property type="project" value="UniProtKB-SubCell"/>
</dbReference>
<feature type="domain" description="Deltex C-terminal" evidence="10">
    <location>
        <begin position="43"/>
        <end position="153"/>
    </location>
</feature>
<dbReference type="Proteomes" id="UP000727407">
    <property type="component" value="Unassembled WGS sequence"/>
</dbReference>
<evidence type="ECO:0000256" key="5">
    <source>
        <dbReference type="ARBA" id="ARBA00022723"/>
    </source>
</evidence>
<organism evidence="11 12">
    <name type="scientific">Clarias magur</name>
    <name type="common">Asian catfish</name>
    <name type="synonym">Macropteronotus magur</name>
    <dbReference type="NCBI Taxonomy" id="1594786"/>
    <lineage>
        <taxon>Eukaryota</taxon>
        <taxon>Metazoa</taxon>
        <taxon>Chordata</taxon>
        <taxon>Craniata</taxon>
        <taxon>Vertebrata</taxon>
        <taxon>Euteleostomi</taxon>
        <taxon>Actinopterygii</taxon>
        <taxon>Neopterygii</taxon>
        <taxon>Teleostei</taxon>
        <taxon>Ostariophysi</taxon>
        <taxon>Siluriformes</taxon>
        <taxon>Clariidae</taxon>
        <taxon>Clarias</taxon>
    </lineage>
</organism>
<evidence type="ECO:0000256" key="4">
    <source>
        <dbReference type="ARBA" id="ARBA00022679"/>
    </source>
</evidence>
<evidence type="ECO:0000313" key="11">
    <source>
        <dbReference type="EMBL" id="KAF5905615.1"/>
    </source>
</evidence>
<dbReference type="AlphaFoldDB" id="A0A8J4UW98"/>
<dbReference type="GO" id="GO:0008270">
    <property type="term" value="F:zinc ion binding"/>
    <property type="evidence" value="ECO:0007669"/>
    <property type="project" value="UniProtKB-KW"/>
</dbReference>
<comment type="catalytic activity">
    <reaction evidence="1 8">
        <text>S-ubiquitinyl-[E2 ubiquitin-conjugating enzyme]-L-cysteine + [acceptor protein]-L-lysine = [E2 ubiquitin-conjugating enzyme]-L-cysteine + N(6)-ubiquitinyl-[acceptor protein]-L-lysine.</text>
        <dbReference type="EC" id="2.3.2.27"/>
    </reaction>
</comment>
<name>A0A8J4UW98_CLAMG</name>
<evidence type="ECO:0000256" key="1">
    <source>
        <dbReference type="ARBA" id="ARBA00000900"/>
    </source>
</evidence>
<dbReference type="InterPro" id="IPR039398">
    <property type="entry name" value="Deltex_fam"/>
</dbReference>
<keyword evidence="8" id="KW-0963">Cytoplasm</keyword>
<comment type="subcellular location">
    <subcellularLocation>
        <location evidence="8">Cytoplasm</location>
    </subcellularLocation>
</comment>
<feature type="domain" description="RING-type" evidence="9">
    <location>
        <begin position="7"/>
        <end position="34"/>
    </location>
</feature>
<dbReference type="GO" id="GO:0007219">
    <property type="term" value="P:Notch signaling pathway"/>
    <property type="evidence" value="ECO:0007669"/>
    <property type="project" value="InterPro"/>
</dbReference>
<keyword evidence="4 8" id="KW-0808">Transferase</keyword>
<gene>
    <name evidence="11" type="ORF">DAT39_004674</name>
</gene>
<dbReference type="UniPathway" id="UPA00143"/>
<sequence length="154" mass="17020">MVKSEMKTLEKCKHSFCRDCLKQAFKIKPVCPTCGVLYGALSGTQPKGGKMKVTCDKDSLPGYEKYGTIVIHYIIPDGVQEDEHPNPGQPYQGAVRLAYLPDCTEGKKVLKLLQQAFDQRLTFTVGRSSTTGRSNVVTWNDIHHKTCRTGGPTA</sequence>
<dbReference type="Pfam" id="PF18102">
    <property type="entry name" value="DTC"/>
    <property type="match status" value="1"/>
</dbReference>
<dbReference type="PROSITE" id="PS00518">
    <property type="entry name" value="ZF_RING_1"/>
    <property type="match status" value="1"/>
</dbReference>
<evidence type="ECO:0000256" key="2">
    <source>
        <dbReference type="ARBA" id="ARBA00004906"/>
    </source>
</evidence>
<dbReference type="Pfam" id="PF13639">
    <property type="entry name" value="zf-RING_2"/>
    <property type="match status" value="1"/>
</dbReference>
<protein>
    <recommendedName>
        <fullName evidence="8">E3 ubiquitin-protein ligase</fullName>
        <ecNumber evidence="8">2.3.2.27</ecNumber>
    </recommendedName>
</protein>
<dbReference type="Gene3D" id="3.30.390.130">
    <property type="match status" value="1"/>
</dbReference>
<dbReference type="InterPro" id="IPR017907">
    <property type="entry name" value="Znf_RING_CS"/>
</dbReference>
<comment type="similarity">
    <text evidence="3 8">Belongs to the Deltex family.</text>
</comment>
<dbReference type="CDD" id="cd09633">
    <property type="entry name" value="Deltex_C"/>
    <property type="match status" value="1"/>
</dbReference>
<dbReference type="GO" id="GO:0061630">
    <property type="term" value="F:ubiquitin protein ligase activity"/>
    <property type="evidence" value="ECO:0007669"/>
    <property type="project" value="UniProtKB-UniRule"/>
</dbReference>
<dbReference type="InterPro" id="IPR001841">
    <property type="entry name" value="Znf_RING"/>
</dbReference>
<evidence type="ECO:0000256" key="6">
    <source>
        <dbReference type="ARBA" id="ARBA00022771"/>
    </source>
</evidence>
<accession>A0A8J4UW98</accession>
<evidence type="ECO:0000259" key="9">
    <source>
        <dbReference type="Pfam" id="PF13639"/>
    </source>
</evidence>
<proteinExistence type="inferred from homology"/>
<dbReference type="GO" id="GO:0016567">
    <property type="term" value="P:protein ubiquitination"/>
    <property type="evidence" value="ECO:0007669"/>
    <property type="project" value="UniProtKB-UniRule"/>
</dbReference>
<dbReference type="InterPro" id="IPR039396">
    <property type="entry name" value="Deltex_C"/>
</dbReference>
<dbReference type="InterPro" id="IPR039399">
    <property type="entry name" value="Deltex_C_sf"/>
</dbReference>
<dbReference type="Gene3D" id="3.30.40.10">
    <property type="entry name" value="Zinc/RING finger domain, C3HC4 (zinc finger)"/>
    <property type="match status" value="1"/>
</dbReference>
<comment type="caution">
    <text evidence="11">The sequence shown here is derived from an EMBL/GenBank/DDBJ whole genome shotgun (WGS) entry which is preliminary data.</text>
</comment>
<evidence type="ECO:0000256" key="8">
    <source>
        <dbReference type="RuleBase" id="RU367105"/>
    </source>
</evidence>
<dbReference type="PANTHER" id="PTHR12622">
    <property type="entry name" value="DELTEX-RELATED"/>
    <property type="match status" value="1"/>
</dbReference>
<keyword evidence="5 8" id="KW-0479">Metal-binding</keyword>
<comment type="pathway">
    <text evidence="2 8">Protein modification; protein ubiquitination.</text>
</comment>
<evidence type="ECO:0000313" key="12">
    <source>
        <dbReference type="Proteomes" id="UP000727407"/>
    </source>
</evidence>
<keyword evidence="6 8" id="KW-0863">Zinc-finger</keyword>
<evidence type="ECO:0000256" key="3">
    <source>
        <dbReference type="ARBA" id="ARBA00009413"/>
    </source>
</evidence>
<dbReference type="InterPro" id="IPR013083">
    <property type="entry name" value="Znf_RING/FYVE/PHD"/>
</dbReference>
<dbReference type="OrthoDB" id="527344at2759"/>
<feature type="non-terminal residue" evidence="11">
    <location>
        <position position="154"/>
    </location>
</feature>
<keyword evidence="7 8" id="KW-0862">Zinc</keyword>
<evidence type="ECO:0000256" key="7">
    <source>
        <dbReference type="ARBA" id="ARBA00022833"/>
    </source>
</evidence>
<reference evidence="11" key="1">
    <citation type="submission" date="2020-07" db="EMBL/GenBank/DDBJ databases">
        <title>Clarias magur genome sequencing, assembly and annotation.</title>
        <authorList>
            <person name="Kushwaha B."/>
            <person name="Kumar R."/>
            <person name="Das P."/>
            <person name="Joshi C.G."/>
            <person name="Kumar D."/>
            <person name="Nagpure N.S."/>
            <person name="Pandey M."/>
            <person name="Agarwal S."/>
            <person name="Srivastava S."/>
            <person name="Singh M."/>
            <person name="Sahoo L."/>
            <person name="Jayasankar P."/>
            <person name="Meher P.K."/>
            <person name="Koringa P.G."/>
            <person name="Iquebal M.A."/>
            <person name="Das S.P."/>
            <person name="Bit A."/>
            <person name="Patnaik S."/>
            <person name="Patel N."/>
            <person name="Shah T.M."/>
            <person name="Hinsu A."/>
            <person name="Jena J.K."/>
        </authorList>
    </citation>
    <scope>NUCLEOTIDE SEQUENCE</scope>
    <source>
        <strain evidence="11">CIFAMagur01</strain>
        <tissue evidence="11">Testis</tissue>
    </source>
</reference>
<dbReference type="EMBL" id="QNUK01000042">
    <property type="protein sequence ID" value="KAF5905615.1"/>
    <property type="molecule type" value="Genomic_DNA"/>
</dbReference>
<keyword evidence="12" id="KW-1185">Reference proteome</keyword>
<dbReference type="SUPFAM" id="SSF57850">
    <property type="entry name" value="RING/U-box"/>
    <property type="match status" value="1"/>
</dbReference>
<evidence type="ECO:0000259" key="10">
    <source>
        <dbReference type="Pfam" id="PF18102"/>
    </source>
</evidence>